<evidence type="ECO:0000256" key="1">
    <source>
        <dbReference type="ARBA" id="ARBA00000485"/>
    </source>
</evidence>
<accession>A0A6P3FFC0</accession>
<proteinExistence type="predicted"/>
<dbReference type="Gene3D" id="3.10.110.10">
    <property type="entry name" value="Ubiquitin Conjugating Enzyme"/>
    <property type="match status" value="1"/>
</dbReference>
<evidence type="ECO:0000313" key="7">
    <source>
        <dbReference type="RefSeq" id="XP_004645826.1"/>
    </source>
</evidence>
<protein>
    <recommendedName>
        <fullName evidence="2">E2 ubiquitin-conjugating enzyme</fullName>
        <ecNumber evidence="2">2.3.2.23</ecNumber>
    </recommendedName>
</protein>
<dbReference type="OMA" id="PPYNLRA"/>
<dbReference type="EC" id="2.3.2.23" evidence="2"/>
<dbReference type="GO" id="GO:0019941">
    <property type="term" value="P:modification-dependent protein catabolic process"/>
    <property type="evidence" value="ECO:0007669"/>
    <property type="project" value="Ensembl"/>
</dbReference>
<dbReference type="GO" id="GO:0032020">
    <property type="term" value="P:ISG15-protein conjugation"/>
    <property type="evidence" value="ECO:0007669"/>
    <property type="project" value="Ensembl"/>
</dbReference>
<dbReference type="OrthoDB" id="9973183at2759"/>
<gene>
    <name evidence="7" type="primary">Ube2l6</name>
</gene>
<dbReference type="GO" id="GO:0061631">
    <property type="term" value="F:ubiquitin conjugating enzyme activity"/>
    <property type="evidence" value="ECO:0007669"/>
    <property type="project" value="UniProtKB-EC"/>
</dbReference>
<dbReference type="PROSITE" id="PS50127">
    <property type="entry name" value="UBC_2"/>
    <property type="match status" value="1"/>
</dbReference>
<evidence type="ECO:0000256" key="2">
    <source>
        <dbReference type="ARBA" id="ARBA00012486"/>
    </source>
</evidence>
<dbReference type="AlphaFoldDB" id="A0A6P3FFC0"/>
<organism evidence="6 7">
    <name type="scientific">Octodon degus</name>
    <name type="common">Degu</name>
    <name type="synonym">Sciurus degus</name>
    <dbReference type="NCBI Taxonomy" id="10160"/>
    <lineage>
        <taxon>Eukaryota</taxon>
        <taxon>Metazoa</taxon>
        <taxon>Chordata</taxon>
        <taxon>Craniata</taxon>
        <taxon>Vertebrata</taxon>
        <taxon>Euteleostomi</taxon>
        <taxon>Mammalia</taxon>
        <taxon>Eutheria</taxon>
        <taxon>Euarchontoglires</taxon>
        <taxon>Glires</taxon>
        <taxon>Rodentia</taxon>
        <taxon>Hystricomorpha</taxon>
        <taxon>Octodontidae</taxon>
        <taxon>Octodon</taxon>
    </lineage>
</organism>
<dbReference type="GO" id="GO:0045087">
    <property type="term" value="P:innate immune response"/>
    <property type="evidence" value="ECO:0007669"/>
    <property type="project" value="Ensembl"/>
</dbReference>
<dbReference type="InterPro" id="IPR000608">
    <property type="entry name" value="UBC"/>
</dbReference>
<keyword evidence="4" id="KW-0833">Ubl conjugation pathway</keyword>
<feature type="domain" description="UBC core" evidence="5">
    <location>
        <begin position="2"/>
        <end position="149"/>
    </location>
</feature>
<dbReference type="CDD" id="cd23801">
    <property type="entry name" value="UBCc_UBE2L3"/>
    <property type="match status" value="1"/>
</dbReference>
<dbReference type="InterPro" id="IPR016135">
    <property type="entry name" value="UBQ-conjugating_enzyme/RWD"/>
</dbReference>
<evidence type="ECO:0000259" key="5">
    <source>
        <dbReference type="PROSITE" id="PS50127"/>
    </source>
</evidence>
<reference evidence="7" key="1">
    <citation type="submission" date="2025-08" db="UniProtKB">
        <authorList>
            <consortium name="RefSeq"/>
        </authorList>
    </citation>
    <scope>IDENTIFICATION</scope>
</reference>
<dbReference type="CTD" id="9246"/>
<evidence type="ECO:0000313" key="6">
    <source>
        <dbReference type="Proteomes" id="UP000515203"/>
    </source>
</evidence>
<dbReference type="FunFam" id="3.10.110.10:FF:000011">
    <property type="entry name" value="Ubiquitin-conjugating enzyme E2 L3"/>
    <property type="match status" value="1"/>
</dbReference>
<name>A0A6P3FFC0_OCTDE</name>
<evidence type="ECO:0000256" key="3">
    <source>
        <dbReference type="ARBA" id="ARBA00022679"/>
    </source>
</evidence>
<dbReference type="FunCoup" id="A0A6P3FFC0">
    <property type="interactions" value="200"/>
</dbReference>
<dbReference type="SMART" id="SM00212">
    <property type="entry name" value="UBCc"/>
    <property type="match status" value="1"/>
</dbReference>
<keyword evidence="3" id="KW-0808">Transferase</keyword>
<dbReference type="GeneID" id="101560705"/>
<dbReference type="Proteomes" id="UP000515203">
    <property type="component" value="Unplaced"/>
</dbReference>
<comment type="catalytic activity">
    <reaction evidence="1">
        <text>S-ubiquitinyl-[E1 ubiquitin-activating enzyme]-L-cysteine + [E2 ubiquitin-conjugating enzyme]-L-cysteine = [E1 ubiquitin-activating enzyme]-L-cysteine + S-ubiquitinyl-[E2 ubiquitin-conjugating enzyme]-L-cysteine.</text>
        <dbReference type="EC" id="2.3.2.23"/>
    </reaction>
</comment>
<dbReference type="RefSeq" id="XP_004645826.1">
    <property type="nucleotide sequence ID" value="XM_004645769.2"/>
</dbReference>
<sequence>MSASKRAAKDLEDLKREAPSYLRDLCTERANVLVWHVLLLPTQAPYNLRAFRLRLDFPKDYPFRPPTVTFITKIYHPNVDEQGRTCLPLLSREHWKPHTKPSQVLESLSLLVNKPNLEEPVRADLAGLLAQSPDLFWKRAEEFTLQFGEDRPS</sequence>
<evidence type="ECO:0000256" key="4">
    <source>
        <dbReference type="ARBA" id="ARBA00022786"/>
    </source>
</evidence>
<dbReference type="InterPro" id="IPR050113">
    <property type="entry name" value="Ub_conjugating_enzyme"/>
</dbReference>
<dbReference type="InParanoid" id="A0A6P3FFC0"/>
<dbReference type="GO" id="GO:0042296">
    <property type="term" value="F:ISG15 transferase activity"/>
    <property type="evidence" value="ECO:0007669"/>
    <property type="project" value="Ensembl"/>
</dbReference>
<dbReference type="Pfam" id="PF00179">
    <property type="entry name" value="UQ_con"/>
    <property type="match status" value="1"/>
</dbReference>
<keyword evidence="6" id="KW-1185">Reference proteome</keyword>
<dbReference type="SUPFAM" id="SSF54495">
    <property type="entry name" value="UBC-like"/>
    <property type="match status" value="1"/>
</dbReference>
<dbReference type="PANTHER" id="PTHR24067">
    <property type="entry name" value="UBIQUITIN-CONJUGATING ENZYME E2"/>
    <property type="match status" value="1"/>
</dbReference>